<sequence length="47" mass="5347">MTRPTAQQKADRTGDDRRKGVRRTVTILVLIVAAFFLVSFVQIVLMK</sequence>
<evidence type="ECO:0000256" key="1">
    <source>
        <dbReference type="SAM" id="Phobius"/>
    </source>
</evidence>
<accession>A0ABW0JJU3</accession>
<organism evidence="2 3">
    <name type="scientific">Rhodanobacter umsongensis</name>
    <dbReference type="NCBI Taxonomy" id="633153"/>
    <lineage>
        <taxon>Bacteria</taxon>
        <taxon>Pseudomonadati</taxon>
        <taxon>Pseudomonadota</taxon>
        <taxon>Gammaproteobacteria</taxon>
        <taxon>Lysobacterales</taxon>
        <taxon>Rhodanobacteraceae</taxon>
        <taxon>Rhodanobacter</taxon>
    </lineage>
</organism>
<name>A0ABW0JJU3_9GAMM</name>
<gene>
    <name evidence="2" type="ORF">ACFPME_06710</name>
</gene>
<evidence type="ECO:0000313" key="3">
    <source>
        <dbReference type="Proteomes" id="UP001596013"/>
    </source>
</evidence>
<keyword evidence="1" id="KW-1133">Transmembrane helix</keyword>
<keyword evidence="1" id="KW-0472">Membrane</keyword>
<proteinExistence type="predicted"/>
<dbReference type="RefSeq" id="WP_377303386.1">
    <property type="nucleotide sequence ID" value="NZ_JBHSMK010000003.1"/>
</dbReference>
<feature type="transmembrane region" description="Helical" evidence="1">
    <location>
        <begin position="25"/>
        <end position="45"/>
    </location>
</feature>
<reference evidence="3" key="1">
    <citation type="journal article" date="2019" name="Int. J. Syst. Evol. Microbiol.">
        <title>The Global Catalogue of Microorganisms (GCM) 10K type strain sequencing project: providing services to taxonomists for standard genome sequencing and annotation.</title>
        <authorList>
            <consortium name="The Broad Institute Genomics Platform"/>
            <consortium name="The Broad Institute Genome Sequencing Center for Infectious Disease"/>
            <person name="Wu L."/>
            <person name="Ma J."/>
        </authorList>
    </citation>
    <scope>NUCLEOTIDE SEQUENCE [LARGE SCALE GENOMIC DNA]</scope>
    <source>
        <strain evidence="3">JCM 17130</strain>
    </source>
</reference>
<dbReference type="EMBL" id="JBHSMK010000003">
    <property type="protein sequence ID" value="MFC5436240.1"/>
    <property type="molecule type" value="Genomic_DNA"/>
</dbReference>
<comment type="caution">
    <text evidence="2">The sequence shown here is derived from an EMBL/GenBank/DDBJ whole genome shotgun (WGS) entry which is preliminary data.</text>
</comment>
<protein>
    <recommendedName>
        <fullName evidence="4">DUF4044 domain-containing protein</fullName>
    </recommendedName>
</protein>
<dbReference type="Proteomes" id="UP001596013">
    <property type="component" value="Unassembled WGS sequence"/>
</dbReference>
<evidence type="ECO:0000313" key="2">
    <source>
        <dbReference type="EMBL" id="MFC5436240.1"/>
    </source>
</evidence>
<keyword evidence="1" id="KW-0812">Transmembrane</keyword>
<evidence type="ECO:0008006" key="4">
    <source>
        <dbReference type="Google" id="ProtNLM"/>
    </source>
</evidence>
<keyword evidence="3" id="KW-1185">Reference proteome</keyword>